<reference evidence="1" key="1">
    <citation type="submission" date="2019-02" db="EMBL/GenBank/DDBJ databases">
        <authorList>
            <person name="Gruber-Vodicka R. H."/>
            <person name="Seah K. B. B."/>
        </authorList>
    </citation>
    <scope>NUCLEOTIDE SEQUENCE</scope>
    <source>
        <strain evidence="2">BECK_BY2</strain>
        <strain evidence="1">BECK_BY3</strain>
    </source>
</reference>
<sequence length="153" mass="17255">MGLSLFCEELFGRRVEIETPNSLSLYIGLRVLHGPDRARVGAGPSVCILYGSLVRGEASLKVYFPLMNSFEYDADKSSANLEKHGIDFHTAQELWNDPAGVEIQANSETEPRFIFLGRIGSRHWSAVFTYRGKNIRLISVRCARAREIELYES</sequence>
<dbReference type="InterPro" id="IPR007460">
    <property type="entry name" value="BrnT_toxin"/>
</dbReference>
<dbReference type="InterPro" id="IPR038573">
    <property type="entry name" value="BrnT_sf"/>
</dbReference>
<organism evidence="1">
    <name type="scientific">Candidatus Kentrum sp. TUN</name>
    <dbReference type="NCBI Taxonomy" id="2126343"/>
    <lineage>
        <taxon>Bacteria</taxon>
        <taxon>Pseudomonadati</taxon>
        <taxon>Pseudomonadota</taxon>
        <taxon>Gammaproteobacteria</taxon>
        <taxon>Candidatus Kentrum</taxon>
    </lineage>
</organism>
<gene>
    <name evidence="2" type="ORF">BECKTUN1418E_GA0071001_12573</name>
    <name evidence="1" type="ORF">BECKTUN1418F_GA0071002_12543</name>
</gene>
<protein>
    <submittedName>
        <fullName evidence="1">Uncharacterized conserved protein, DUF497 family</fullName>
    </submittedName>
</protein>
<dbReference type="Gene3D" id="3.10.450.530">
    <property type="entry name" value="Ribonuclease toxin, BrnT, of type II toxin-antitoxin system"/>
    <property type="match status" value="1"/>
</dbReference>
<proteinExistence type="predicted"/>
<dbReference type="EMBL" id="CAADFY010000254">
    <property type="protein sequence ID" value="VFK61406.1"/>
    <property type="molecule type" value="Genomic_DNA"/>
</dbReference>
<evidence type="ECO:0000313" key="1">
    <source>
        <dbReference type="EMBL" id="VFK61406.1"/>
    </source>
</evidence>
<dbReference type="Pfam" id="PF04365">
    <property type="entry name" value="BrnT_toxin"/>
    <property type="match status" value="1"/>
</dbReference>
<dbReference type="AlphaFoldDB" id="A0A451A5T6"/>
<accession>A0A451A5T6</accession>
<evidence type="ECO:0000313" key="2">
    <source>
        <dbReference type="EMBL" id="VFK70341.1"/>
    </source>
</evidence>
<dbReference type="EMBL" id="CAADFV010000257">
    <property type="protein sequence ID" value="VFK70341.1"/>
    <property type="molecule type" value="Genomic_DNA"/>
</dbReference>
<name>A0A451A5T6_9GAMM</name>